<reference evidence="2" key="1">
    <citation type="submission" date="2022-07" db="EMBL/GenBank/DDBJ databases">
        <title>Genome Sequence of Agrocybe chaxingu.</title>
        <authorList>
            <person name="Buettner E."/>
        </authorList>
    </citation>
    <scope>NUCLEOTIDE SEQUENCE</scope>
    <source>
        <strain evidence="2">MP-N11</strain>
    </source>
</reference>
<feature type="region of interest" description="Disordered" evidence="1">
    <location>
        <begin position="1"/>
        <end position="86"/>
    </location>
</feature>
<feature type="compositionally biased region" description="Basic residues" evidence="1">
    <location>
        <begin position="1"/>
        <end position="11"/>
    </location>
</feature>
<feature type="region of interest" description="Disordered" evidence="1">
    <location>
        <begin position="406"/>
        <end position="436"/>
    </location>
</feature>
<feature type="compositionally biased region" description="Polar residues" evidence="1">
    <location>
        <begin position="67"/>
        <end position="79"/>
    </location>
</feature>
<dbReference type="AlphaFoldDB" id="A0A9W8K308"/>
<evidence type="ECO:0000313" key="3">
    <source>
        <dbReference type="Proteomes" id="UP001148786"/>
    </source>
</evidence>
<evidence type="ECO:0000256" key="1">
    <source>
        <dbReference type="SAM" id="MobiDB-lite"/>
    </source>
</evidence>
<feature type="compositionally biased region" description="Basic and acidic residues" evidence="1">
    <location>
        <begin position="419"/>
        <end position="434"/>
    </location>
</feature>
<feature type="region of interest" description="Disordered" evidence="1">
    <location>
        <begin position="238"/>
        <end position="274"/>
    </location>
</feature>
<dbReference type="OrthoDB" id="2994402at2759"/>
<sequence length="522" mass="57337">MSSRRSRGRKSNTKESKQAAPPSKTLTLTIPPRPPTAAGSVEEASQPEELDEPTTPPCESPPGSFINPATPSEAATTQKKPVKTVASASCSLDAVFQDISDDSDAQKDAAPPPKRVRKKKESVAVDEELDEKLNRIVLLIPQSSGGGNKRKTIPSSASYEDVLSEVYTVIGCADVPRKPDLSYKHSDMTARSLPINLEGSDDWDGLCEDVVERQKKKKATVTVSIEVSEQYLLSLRSRAKEGKASQHSTASKKKKAKVTLMDLDNEDDDDNEGGDELIEKEKEYLEQLGKILSKCQRCGPNAFCRISRNGDHVNLTFQQRRGWAIALAHGTHGVTLNSPPTSEMFQKFHGSGVAKKAVAGPEPSTPVAPPMFMPSQMTPGAMNPFFMSPWSMLPHPAMFASPGISAAEASPRHHVKTPAKHELPSSDPPDKEGTEPYPEIEAFLMQLNKSQPRRSLMQYISEFDSHDYYNIDELANLQVGTLTGQSFNMSLGNAQYLIKEATKEVERIDRLRAKERKRARLS</sequence>
<feature type="region of interest" description="Disordered" evidence="1">
    <location>
        <begin position="99"/>
        <end position="125"/>
    </location>
</feature>
<dbReference type="Proteomes" id="UP001148786">
    <property type="component" value="Unassembled WGS sequence"/>
</dbReference>
<accession>A0A9W8K308</accession>
<proteinExistence type="predicted"/>
<comment type="caution">
    <text evidence="2">The sequence shown here is derived from an EMBL/GenBank/DDBJ whole genome shotgun (WGS) entry which is preliminary data.</text>
</comment>
<organism evidence="2 3">
    <name type="scientific">Agrocybe chaxingu</name>
    <dbReference type="NCBI Taxonomy" id="84603"/>
    <lineage>
        <taxon>Eukaryota</taxon>
        <taxon>Fungi</taxon>
        <taxon>Dikarya</taxon>
        <taxon>Basidiomycota</taxon>
        <taxon>Agaricomycotina</taxon>
        <taxon>Agaricomycetes</taxon>
        <taxon>Agaricomycetidae</taxon>
        <taxon>Agaricales</taxon>
        <taxon>Agaricineae</taxon>
        <taxon>Strophariaceae</taxon>
        <taxon>Agrocybe</taxon>
    </lineage>
</organism>
<evidence type="ECO:0000313" key="2">
    <source>
        <dbReference type="EMBL" id="KAJ3504064.1"/>
    </source>
</evidence>
<gene>
    <name evidence="2" type="ORF">NLJ89_g8134</name>
</gene>
<protein>
    <submittedName>
        <fullName evidence="2">Uncharacterized protein</fullName>
    </submittedName>
</protein>
<keyword evidence="3" id="KW-1185">Reference proteome</keyword>
<feature type="compositionally biased region" description="Acidic residues" evidence="1">
    <location>
        <begin position="263"/>
        <end position="274"/>
    </location>
</feature>
<name>A0A9W8K308_9AGAR</name>
<dbReference type="EMBL" id="JANKHO010001058">
    <property type="protein sequence ID" value="KAJ3504064.1"/>
    <property type="molecule type" value="Genomic_DNA"/>
</dbReference>